<dbReference type="AlphaFoldDB" id="A0A848D3U8"/>
<protein>
    <submittedName>
        <fullName evidence="2">Uncharacterized protein</fullName>
    </submittedName>
</protein>
<dbReference type="PROSITE" id="PS50231">
    <property type="entry name" value="RICIN_B_LECTIN"/>
    <property type="match status" value="1"/>
</dbReference>
<evidence type="ECO:0000256" key="1">
    <source>
        <dbReference type="SAM" id="Phobius"/>
    </source>
</evidence>
<keyword evidence="1" id="KW-1133">Transmembrane helix</keyword>
<keyword evidence="1" id="KW-0812">Transmembrane</keyword>
<evidence type="ECO:0000313" key="3">
    <source>
        <dbReference type="Proteomes" id="UP000583419"/>
    </source>
</evidence>
<gene>
    <name evidence="2" type="ORF">HF843_02075</name>
</gene>
<dbReference type="EMBL" id="JABAGJ010000002">
    <property type="protein sequence ID" value="NMF01982.1"/>
    <property type="molecule type" value="Genomic_DNA"/>
</dbReference>
<accession>A0A848D3U8</accession>
<name>A0A848D3U8_9BIFI</name>
<organism evidence="2 3">
    <name type="scientific">Bifidobacterium boum</name>
    <dbReference type="NCBI Taxonomy" id="78343"/>
    <lineage>
        <taxon>Bacteria</taxon>
        <taxon>Bacillati</taxon>
        <taxon>Actinomycetota</taxon>
        <taxon>Actinomycetes</taxon>
        <taxon>Bifidobacteriales</taxon>
        <taxon>Bifidobacteriaceae</taxon>
        <taxon>Bifidobacterium</taxon>
    </lineage>
</organism>
<feature type="transmembrane region" description="Helical" evidence="1">
    <location>
        <begin position="29"/>
        <end position="54"/>
    </location>
</feature>
<dbReference type="Proteomes" id="UP000583419">
    <property type="component" value="Unassembled WGS sequence"/>
</dbReference>
<sequence>MKQSWLWKHVESRVGDRVRRMMRGNETGVAMLMALIFVVILIVTTTLVASVLIAQFAPYRRNTQNAQAAVVAENGLQSGLSYLREAEAGASSLLPLTTTDLSKASQDDEYTVDTTSSSGVKVVLNNASDTTSTTSTASTADYTTRNWTYSVTIQFYKDNPKDYTASELVSKALTKSDVIAKTNVRYAAVTSSAYFARYANGRAHGTKPVRVVWAVCSLTSTTGNNNPNGGRIGMGFYASAPYSQTRWSEQPTWRKLDIAATKTRVPTNINGISKGGNEIGLVKYVNAISNNSDAMTSTTMMNPANQSCMLATSKRITKVEPLSDMLDPNGMPVEGSALIVLPQAYKQDSGKEEYTYTPQCESAGDYQNLNNWVYDSDDSIRPVADQSLCVTGVPISETGGGNRIATLQKCGNSYGPNDQSGYYTDPAKTAQNAEKSDPNSLLNKYQKWAFYNGFINAGYLNDAGFMNGPISADRKTRFSHIEVSSKVGIGADLSYGLSAGHMASNISDFASLEAHVVVATQWNYDLGSAGTWFGVDHDMSDATASFGQAGEAGYNTQQIVNQASGFCITSSDDGNDAYTDTCKVRGGVFDPFCYRSVITGQALPDKKFGTGVSYYCPVAGNWDDSARKWRWKTDQVEYTEDPDGNGVQTQLWTYTGADTSSKKCYGFVGSNFKLMDCAIAPKFTRYSEKAEQDKKGTFQLGGQCLTEVYPGDKKNGTPAYNRSDGHPSITLAPCGSMTDYLNRTIKSQRWNAHVDVGGCSSNPSLCKGGGRGPIKVGSNGYYLYRENAKDGSI</sequence>
<keyword evidence="1" id="KW-0472">Membrane</keyword>
<proteinExistence type="predicted"/>
<evidence type="ECO:0000313" key="2">
    <source>
        <dbReference type="EMBL" id="NMF01982.1"/>
    </source>
</evidence>
<dbReference type="RefSeq" id="WP_168973204.1">
    <property type="nucleotide sequence ID" value="NZ_JABAGJ010000002.1"/>
</dbReference>
<comment type="caution">
    <text evidence="2">The sequence shown here is derived from an EMBL/GenBank/DDBJ whole genome shotgun (WGS) entry which is preliminary data.</text>
</comment>
<reference evidence="2 3" key="1">
    <citation type="submission" date="2020-04" db="EMBL/GenBank/DDBJ databases">
        <authorList>
            <person name="Hitch T.C.A."/>
            <person name="Wylensek D."/>
            <person name="Clavel T."/>
        </authorList>
    </citation>
    <scope>NUCLEOTIDE SEQUENCE [LARGE SCALE GENOMIC DNA]</scope>
    <source>
        <strain evidence="2 3">WCA-130-P53-4B</strain>
    </source>
</reference>